<dbReference type="Gene3D" id="3.60.21.10">
    <property type="match status" value="1"/>
</dbReference>
<accession>A0A2S8FYK3</accession>
<dbReference type="RefSeq" id="WP_105328530.1">
    <property type="nucleotide sequence ID" value="NZ_PUHY01000005.1"/>
</dbReference>
<feature type="domain" description="Calcineurin-like phosphoesterase" evidence="1">
    <location>
        <begin position="44"/>
        <end position="264"/>
    </location>
</feature>
<dbReference type="GO" id="GO:0016787">
    <property type="term" value="F:hydrolase activity"/>
    <property type="evidence" value="ECO:0007669"/>
    <property type="project" value="InterPro"/>
</dbReference>
<dbReference type="PROSITE" id="PS51318">
    <property type="entry name" value="TAT"/>
    <property type="match status" value="1"/>
</dbReference>
<reference evidence="2 3" key="1">
    <citation type="submission" date="2018-02" db="EMBL/GenBank/DDBJ databases">
        <title>Comparative genomes isolates from brazilian mangrove.</title>
        <authorList>
            <person name="Araujo J.E."/>
            <person name="Taketani R.G."/>
            <person name="Silva M.C.P."/>
            <person name="Loureco M.V."/>
            <person name="Andreote F.D."/>
        </authorList>
    </citation>
    <scope>NUCLEOTIDE SEQUENCE [LARGE SCALE GENOMIC DNA]</scope>
    <source>
        <strain evidence="2 3">Hex-1 MGV</strain>
    </source>
</reference>
<protein>
    <submittedName>
        <fullName evidence="2">Metallophosphoesterase</fullName>
    </submittedName>
</protein>
<comment type="caution">
    <text evidence="2">The sequence shown here is derived from an EMBL/GenBank/DDBJ whole genome shotgun (WGS) entry which is preliminary data.</text>
</comment>
<sequence length="321" mass="35541">MSHDSSSLARRRFLQAGGAFAAAGLVNWGAATARSDDPMATPSFRFVHLTDIHTQPELGGAEGWRQCVERVNQLDPQPDFVITGGDLIMDALVPDADRIDLEWKLFDEGAKELAVPVHHTIGNHDIGGWSPKSKLSTGDARFGKDLFADHYGRGATYRSFDHKGWHFVILDSIGKADANEPGSGYFGVIDEAQLDWLRGDMEKTGRETPTVIVTHIPFFTTVFQTMSGPQTVIGNGSLITNANEVRKLLEPYNVQLVLSGHGHNRERIDIRGVTYLQSGAVSGGWWRGRLFDEPECFVVIDCQANRLDFGYHDYGWKARKA</sequence>
<dbReference type="InterPro" id="IPR051918">
    <property type="entry name" value="STPP_CPPED1"/>
</dbReference>
<dbReference type="AlphaFoldDB" id="A0A2S8FYK3"/>
<evidence type="ECO:0000313" key="2">
    <source>
        <dbReference type="EMBL" id="PQO37279.1"/>
    </source>
</evidence>
<dbReference type="EMBL" id="PUHY01000005">
    <property type="protein sequence ID" value="PQO37279.1"/>
    <property type="molecule type" value="Genomic_DNA"/>
</dbReference>
<dbReference type="PANTHER" id="PTHR43143:SF1">
    <property type="entry name" value="SERINE_THREONINE-PROTEIN PHOSPHATASE CPPED1"/>
    <property type="match status" value="1"/>
</dbReference>
<dbReference type="InterPro" id="IPR004843">
    <property type="entry name" value="Calcineurin-like_PHP"/>
</dbReference>
<evidence type="ECO:0000259" key="1">
    <source>
        <dbReference type="Pfam" id="PF00149"/>
    </source>
</evidence>
<name>A0A2S8FYK3_9BACT</name>
<dbReference type="Proteomes" id="UP000238322">
    <property type="component" value="Unassembled WGS sequence"/>
</dbReference>
<dbReference type="Pfam" id="PF00149">
    <property type="entry name" value="Metallophos"/>
    <property type="match status" value="1"/>
</dbReference>
<dbReference type="SUPFAM" id="SSF56300">
    <property type="entry name" value="Metallo-dependent phosphatases"/>
    <property type="match status" value="1"/>
</dbReference>
<dbReference type="InterPro" id="IPR029052">
    <property type="entry name" value="Metallo-depent_PP-like"/>
</dbReference>
<gene>
    <name evidence="2" type="ORF">C5Y83_04850</name>
</gene>
<evidence type="ECO:0000313" key="3">
    <source>
        <dbReference type="Proteomes" id="UP000238322"/>
    </source>
</evidence>
<dbReference type="InterPro" id="IPR006311">
    <property type="entry name" value="TAT_signal"/>
</dbReference>
<proteinExistence type="predicted"/>
<dbReference type="OrthoDB" id="211986at2"/>
<organism evidence="2 3">
    <name type="scientific">Blastopirellula marina</name>
    <dbReference type="NCBI Taxonomy" id="124"/>
    <lineage>
        <taxon>Bacteria</taxon>
        <taxon>Pseudomonadati</taxon>
        <taxon>Planctomycetota</taxon>
        <taxon>Planctomycetia</taxon>
        <taxon>Pirellulales</taxon>
        <taxon>Pirellulaceae</taxon>
        <taxon>Blastopirellula</taxon>
    </lineage>
</organism>
<dbReference type="PANTHER" id="PTHR43143">
    <property type="entry name" value="METALLOPHOSPHOESTERASE, CALCINEURIN SUPERFAMILY"/>
    <property type="match status" value="1"/>
</dbReference>